<dbReference type="PRINTS" id="PR00080">
    <property type="entry name" value="SDRFAMILY"/>
</dbReference>
<keyword evidence="2" id="KW-0560">Oxidoreductase</keyword>
<dbReference type="PROSITE" id="PS00061">
    <property type="entry name" value="ADH_SHORT"/>
    <property type="match status" value="1"/>
</dbReference>
<proteinExistence type="inferred from homology"/>
<protein>
    <submittedName>
        <fullName evidence="3">Short-chain alcohol dehydrogenase</fullName>
    </submittedName>
</protein>
<evidence type="ECO:0000256" key="1">
    <source>
        <dbReference type="ARBA" id="ARBA00006484"/>
    </source>
</evidence>
<dbReference type="PANTHER" id="PTHR24321:SF8">
    <property type="entry name" value="ESTRADIOL 17-BETA-DEHYDROGENASE 8-RELATED"/>
    <property type="match status" value="1"/>
</dbReference>
<evidence type="ECO:0000313" key="3">
    <source>
        <dbReference type="EMBL" id="BAP47481.1"/>
    </source>
</evidence>
<evidence type="ECO:0000256" key="2">
    <source>
        <dbReference type="ARBA" id="ARBA00023002"/>
    </source>
</evidence>
<dbReference type="GO" id="GO:0016491">
    <property type="term" value="F:oxidoreductase activity"/>
    <property type="evidence" value="ECO:0007669"/>
    <property type="project" value="UniProtKB-KW"/>
</dbReference>
<dbReference type="SUPFAM" id="SSF51735">
    <property type="entry name" value="NAD(P)-binding Rossmann-fold domains"/>
    <property type="match status" value="1"/>
</dbReference>
<dbReference type="InterPro" id="IPR002347">
    <property type="entry name" value="SDR_fam"/>
</dbReference>
<name>A0A090BCL7_9ZZZZ</name>
<comment type="similarity">
    <text evidence="1">Belongs to the short-chain dehydrogenases/reductases (SDR) family.</text>
</comment>
<dbReference type="Gene3D" id="3.40.50.720">
    <property type="entry name" value="NAD(P)-binding Rossmann-like Domain"/>
    <property type="match status" value="1"/>
</dbReference>
<dbReference type="EMBL" id="AB916625">
    <property type="protein sequence ID" value="BAP47481.1"/>
    <property type="molecule type" value="Genomic_DNA"/>
</dbReference>
<organism evidence="3">
    <name type="scientific">uncultured organism</name>
    <dbReference type="NCBI Taxonomy" id="155900"/>
    <lineage>
        <taxon>unclassified sequences</taxon>
        <taxon>environmental samples</taxon>
    </lineage>
</organism>
<reference evidence="3" key="1">
    <citation type="journal article" date="2014" name="Appl. Environ. Microbiol.">
        <title>Efficient PCR-Based Amplification of Diverse Alcohol Dehydrogenase Genes from Metagenomes for Improving Biocatalysis: Screening of Gene-Specific Amplicons from Metagenomes.</title>
        <authorList>
            <person name="Itoh N."/>
            <person name="Kariya S."/>
            <person name="Kurokawa J."/>
        </authorList>
    </citation>
    <scope>NUCLEOTIDE SEQUENCE</scope>
</reference>
<dbReference type="Pfam" id="PF13561">
    <property type="entry name" value="adh_short_C2"/>
    <property type="match status" value="1"/>
</dbReference>
<sequence length="250" mass="26386">MAQYDVADRSAIVTGAATLIGAKVAEAFAAAGTRIILADINEEDGKAAADRIGQNAHFLKTDVTLDADIDRCLAECEKRFGRVDYLVNLACTYLDNGLASSREDWLTSLNINLVGMAIFTQKACAFMKRQGGGAVVNIASISGKRAQPGRMLYSVAKAGIIQFTKNAAMQAIGDKIRINSVSPGWIWSNVMVQATGGNRAKADAVGGPFHMMGRIGDPEEVAKAVLFLCSDDASFITGADLAVDGGYTAQ</sequence>
<dbReference type="NCBIfam" id="NF006121">
    <property type="entry name" value="PRK08265.1"/>
    <property type="match status" value="1"/>
</dbReference>
<dbReference type="PANTHER" id="PTHR24321">
    <property type="entry name" value="DEHYDROGENASES, SHORT CHAIN"/>
    <property type="match status" value="1"/>
</dbReference>
<dbReference type="InterPro" id="IPR020904">
    <property type="entry name" value="Sc_DH/Rdtase_CS"/>
</dbReference>
<accession>A0A090BCL7</accession>
<dbReference type="AlphaFoldDB" id="A0A090BCL7"/>
<dbReference type="PRINTS" id="PR00081">
    <property type="entry name" value="GDHRDH"/>
</dbReference>
<dbReference type="InterPro" id="IPR036291">
    <property type="entry name" value="NAD(P)-bd_dom_sf"/>
</dbReference>
<dbReference type="FunFam" id="3.40.50.720:FF:000084">
    <property type="entry name" value="Short-chain dehydrogenase reductase"/>
    <property type="match status" value="1"/>
</dbReference>